<proteinExistence type="predicted"/>
<accession>A0ABP0LPT7</accession>
<dbReference type="Proteomes" id="UP001642484">
    <property type="component" value="Unassembled WGS sequence"/>
</dbReference>
<dbReference type="PROSITE" id="PS50222">
    <property type="entry name" value="EF_HAND_2"/>
    <property type="match status" value="2"/>
</dbReference>
<keyword evidence="2" id="KW-1185">Reference proteome</keyword>
<gene>
    <name evidence="1" type="ORF">CCMP2556_LOCUS22119</name>
</gene>
<protein>
    <submittedName>
        <fullName evidence="1">Uncharacterized protein</fullName>
    </submittedName>
</protein>
<dbReference type="Pfam" id="PF13499">
    <property type="entry name" value="EF-hand_7"/>
    <property type="match status" value="1"/>
</dbReference>
<dbReference type="InterPro" id="IPR018247">
    <property type="entry name" value="EF_Hand_1_Ca_BS"/>
</dbReference>
<dbReference type="InterPro" id="IPR002048">
    <property type="entry name" value="EF_hand_dom"/>
</dbReference>
<evidence type="ECO:0000313" key="1">
    <source>
        <dbReference type="EMBL" id="CAK9041221.1"/>
    </source>
</evidence>
<dbReference type="SMART" id="SM00054">
    <property type="entry name" value="EFh"/>
    <property type="match status" value="2"/>
</dbReference>
<comment type="caution">
    <text evidence="1">The sequence shown here is derived from an EMBL/GenBank/DDBJ whole genome shotgun (WGS) entry which is preliminary data.</text>
</comment>
<sequence>MAAMAGFATEATEGAESAEAPAVTAVSPVPFEVKDAATKALQKGCRPLPSHARRQDAETLESLIGRAKSSEVDEALISKAEKQLQSWWAQVERHEALDVLNQAFFRMDSDGDGYIDRDEWSHVIVRLEGPTWTKKELEDLFVRMDRKRDRRLDREEFVSRLLEGDTQSHKLVKEIVLTPPTREDGLLGHFGPVLLKGTAYKEFPIDTTEALHDAALIGIIVMTSSSVDQQVYPSSLLQLNKELLRRVAQLYLDLRDPEIEDKPTEKFEVVLCSFDTTWDAFTRTVGRPAPPAPWMVMPFDSPWQRDHLWRTLSVRFRHRSDPALVILKPNLDIITVKGFLDLDVPRKLLLRVFSEWLAEANGHSEDG</sequence>
<dbReference type="EMBL" id="CAXAMN010013570">
    <property type="protein sequence ID" value="CAK9041221.1"/>
    <property type="molecule type" value="Genomic_DNA"/>
</dbReference>
<dbReference type="InterPro" id="IPR011992">
    <property type="entry name" value="EF-hand-dom_pair"/>
</dbReference>
<dbReference type="Gene3D" id="1.10.238.10">
    <property type="entry name" value="EF-hand"/>
    <property type="match status" value="1"/>
</dbReference>
<evidence type="ECO:0000313" key="2">
    <source>
        <dbReference type="Proteomes" id="UP001642484"/>
    </source>
</evidence>
<organism evidence="1 2">
    <name type="scientific">Durusdinium trenchii</name>
    <dbReference type="NCBI Taxonomy" id="1381693"/>
    <lineage>
        <taxon>Eukaryota</taxon>
        <taxon>Sar</taxon>
        <taxon>Alveolata</taxon>
        <taxon>Dinophyceae</taxon>
        <taxon>Suessiales</taxon>
        <taxon>Symbiodiniaceae</taxon>
        <taxon>Durusdinium</taxon>
    </lineage>
</organism>
<reference evidence="1 2" key="1">
    <citation type="submission" date="2024-02" db="EMBL/GenBank/DDBJ databases">
        <authorList>
            <person name="Chen Y."/>
            <person name="Shah S."/>
            <person name="Dougan E. K."/>
            <person name="Thang M."/>
            <person name="Chan C."/>
        </authorList>
    </citation>
    <scope>NUCLEOTIDE SEQUENCE [LARGE SCALE GENOMIC DNA]</scope>
</reference>
<dbReference type="SUPFAM" id="SSF47473">
    <property type="entry name" value="EF-hand"/>
    <property type="match status" value="1"/>
</dbReference>
<name>A0ABP0LPT7_9DINO</name>
<dbReference type="PROSITE" id="PS00018">
    <property type="entry name" value="EF_HAND_1"/>
    <property type="match status" value="1"/>
</dbReference>